<dbReference type="AlphaFoldDB" id="A0A3R6E2P9"/>
<dbReference type="EMBL" id="QSEF01000010">
    <property type="protein sequence ID" value="RGZ48712.1"/>
    <property type="molecule type" value="Genomic_DNA"/>
</dbReference>
<sequence>MEYTHAKDYLIELANGAQTHGWLKDLIIRTINTNGHLSDEDLSLTTTQLKSNSASTLTVPNTQNTNNHADIRFISLTHNAGVCALANDQTIVFSKDITLLYGNNGSGKSSYFRILNEIIGGNRKTELRPNIYTSTNNSINIRLTYAEGDSVKELSWDGTTRAISPLNLSSVFDSNYTMAFLQKRSADTAIVLPYGLHLFTALTTAMDNIKGRLQTEIDGVLKSLPQINTEGLSDDVIRILTQQTYRSTQKKYIQDRYIISSEQDEELNRQKEELKKLQETNYNDKIKIAKSELAQYEALKKHLTTTKDFLREYELEARSLISLVVVSKKKSEDVKQKIAVLSEIGNTDSKEWKSFIESGAKFVEKANLSKDICPYCRQPLVNQALQIISSYETYLTDKSFSELNQALTSKEILRKKISNIITDYTISEQFKTLIDTETDIPNLYNIILEILHTQCEQKSLIINSLDEENIASPLIFETTDQLISCIKDICDKYNADIANLSEEQIKKDEKIAALSSRMKSLIEYKAISTQKDLFSEWFGKMKIVDELKGCQAELSTRHISVLAKTASQTLVTDNLKNKFQEELNALGLKKLSVDLSEAGASRGQSFMQLKLVNNNSVTEILSEGEQKGVALALFIAERRMQLSKNPIILDDPVNSLDHFITAKLVERLSSLGNQIVIFSHNLLLQTSLAGLKGLHECGANQISSCKRGTKHLFMYSVNSYGRDKKGVIVELKQDNIANHLRAANKRLKEEPFGKECSIAVGAILRHTIELIIDEKIFYNQIPVKFHGRKDSINWELLKKLNPDASIIDKLNALFNRLSGGDLHSGVEQSNNPIEHDELEDIYKELLSISN</sequence>
<dbReference type="EMBL" id="QRKC01000014">
    <property type="protein sequence ID" value="RHH74110.1"/>
    <property type="molecule type" value="Genomic_DNA"/>
</dbReference>
<dbReference type="SUPFAM" id="SSF52540">
    <property type="entry name" value="P-loop containing nucleoside triphosphate hydrolases"/>
    <property type="match status" value="1"/>
</dbReference>
<feature type="domain" description="Rad50/SbcC-type AAA" evidence="2">
    <location>
        <begin position="87"/>
        <end position="338"/>
    </location>
</feature>
<gene>
    <name evidence="4" type="ORF">DW191_18705</name>
    <name evidence="3" type="ORF">DW986_09070</name>
</gene>
<comment type="caution">
    <text evidence="3">The sequence shown here is derived from an EMBL/GenBank/DDBJ whole genome shotgun (WGS) entry which is preliminary data.</text>
</comment>
<keyword evidence="1" id="KW-0175">Coiled coil</keyword>
<dbReference type="Pfam" id="PF13476">
    <property type="entry name" value="AAA_23"/>
    <property type="match status" value="1"/>
</dbReference>
<dbReference type="GO" id="GO:0006302">
    <property type="term" value="P:double-strand break repair"/>
    <property type="evidence" value="ECO:0007669"/>
    <property type="project" value="InterPro"/>
</dbReference>
<protein>
    <recommendedName>
        <fullName evidence="2">Rad50/SbcC-type AAA domain-containing protein</fullName>
    </recommendedName>
</protein>
<dbReference type="InterPro" id="IPR038729">
    <property type="entry name" value="Rad50/SbcC_AAA"/>
</dbReference>
<evidence type="ECO:0000313" key="5">
    <source>
        <dbReference type="Proteomes" id="UP000283732"/>
    </source>
</evidence>
<evidence type="ECO:0000313" key="4">
    <source>
        <dbReference type="EMBL" id="RHH74110.1"/>
    </source>
</evidence>
<feature type="coiled-coil region" evidence="1">
    <location>
        <begin position="260"/>
        <end position="306"/>
    </location>
</feature>
<proteinExistence type="predicted"/>
<evidence type="ECO:0000259" key="2">
    <source>
        <dbReference type="Pfam" id="PF13476"/>
    </source>
</evidence>
<dbReference type="GO" id="GO:0016887">
    <property type="term" value="F:ATP hydrolysis activity"/>
    <property type="evidence" value="ECO:0007669"/>
    <property type="project" value="InterPro"/>
</dbReference>
<dbReference type="RefSeq" id="WP_122203036.1">
    <property type="nucleotide sequence ID" value="NZ_QRKC01000014.1"/>
</dbReference>
<dbReference type="InterPro" id="IPR027417">
    <property type="entry name" value="P-loop_NTPase"/>
</dbReference>
<reference evidence="5 6" key="1">
    <citation type="submission" date="2018-08" db="EMBL/GenBank/DDBJ databases">
        <title>A genome reference for cultivated species of the human gut microbiota.</title>
        <authorList>
            <person name="Zou Y."/>
            <person name="Xue W."/>
            <person name="Luo G."/>
        </authorList>
    </citation>
    <scope>NUCLEOTIDE SEQUENCE [LARGE SCALE GENOMIC DNA]</scope>
    <source>
        <strain evidence="4 5">AM16-50</strain>
        <strain evidence="3 6">AM50-15</strain>
    </source>
</reference>
<dbReference type="PANTHER" id="PTHR32182:SF0">
    <property type="entry name" value="DNA REPLICATION AND REPAIR PROTEIN RECF"/>
    <property type="match status" value="1"/>
</dbReference>
<name>A0A3R6E2P9_9BACT</name>
<evidence type="ECO:0000256" key="1">
    <source>
        <dbReference type="SAM" id="Coils"/>
    </source>
</evidence>
<evidence type="ECO:0000313" key="3">
    <source>
        <dbReference type="EMBL" id="RGZ48712.1"/>
    </source>
</evidence>
<dbReference type="PANTHER" id="PTHR32182">
    <property type="entry name" value="DNA REPLICATION AND REPAIR PROTEIN RECF"/>
    <property type="match status" value="1"/>
</dbReference>
<dbReference type="Gene3D" id="3.40.50.300">
    <property type="entry name" value="P-loop containing nucleotide triphosphate hydrolases"/>
    <property type="match status" value="2"/>
</dbReference>
<organism evidence="3 6">
    <name type="scientific">Parabacteroides merdae</name>
    <dbReference type="NCBI Taxonomy" id="46503"/>
    <lineage>
        <taxon>Bacteria</taxon>
        <taxon>Pseudomonadati</taxon>
        <taxon>Bacteroidota</taxon>
        <taxon>Bacteroidia</taxon>
        <taxon>Bacteroidales</taxon>
        <taxon>Tannerellaceae</taxon>
        <taxon>Parabacteroides</taxon>
    </lineage>
</organism>
<dbReference type="GO" id="GO:0000731">
    <property type="term" value="P:DNA synthesis involved in DNA repair"/>
    <property type="evidence" value="ECO:0007669"/>
    <property type="project" value="TreeGrafter"/>
</dbReference>
<dbReference type="Proteomes" id="UP000283732">
    <property type="component" value="Unassembled WGS sequence"/>
</dbReference>
<accession>A0A3R6E2P9</accession>
<evidence type="ECO:0000313" key="6">
    <source>
        <dbReference type="Proteomes" id="UP000285173"/>
    </source>
</evidence>
<dbReference type="Proteomes" id="UP000285173">
    <property type="component" value="Unassembled WGS sequence"/>
</dbReference>